<dbReference type="EMBL" id="AP028679">
    <property type="protein sequence ID" value="BEQ13753.1"/>
    <property type="molecule type" value="Genomic_DNA"/>
</dbReference>
<dbReference type="SUPFAM" id="SSF51703">
    <property type="entry name" value="Cobalamin (vitamin B12)-dependent enzymes"/>
    <property type="match status" value="1"/>
</dbReference>
<dbReference type="KEGG" id="dmp:FAK_08190"/>
<sequence length="557" mass="61440">MDKDKLRQLQQQWEQGPLEEALAKSAERPGCAKTPAGLPNQRLYTPLSLDEAGFDYAQDLGFPGQFPYTRGRDPLGYRANYWLFMQYAGCGDAEEANKRYRYLLSQGQAGISVAFDLPTQVGLDSDDPMADGEVGNIGVAVSSLQDLERVFEGIPLNKLRQISLVANAMSSIILAMFLALAEKQGVPVDECTLRIQNDVLKEFISRGAYIFPPQPSIRLTTDVVTYCAENHPAWLPITLCGYHIREAGANAVQEVAYSLANGLAYMDEVARRGAPMERVLPQLSAFCAVNMNFFEEIAKFRALRRLWARLVRERYGVGPEVNLGLSLVNFTAGSSLTAQQPLNNVVRVAVECLAGVLGGCQSLFPCSMDEAFATPTEAAVKVALRTQQIIAHETGIGDTVDPLGGSYYLESLTNQIEERALKMIEEVEALGGSVKAIDQGYFRRNIDESSYEWQKQVDSGERAIVGVNAYQEAEEPPMEIFRPPAETQERQIASLRKLREERDNQRVQQALARVKAVAATEENLIPALTEAVKAYATMGEICGVLRSVFGEHHEGDI</sequence>
<proteinExistence type="predicted"/>
<evidence type="ECO:0000259" key="2">
    <source>
        <dbReference type="Pfam" id="PF01642"/>
    </source>
</evidence>
<evidence type="ECO:0000313" key="4">
    <source>
        <dbReference type="Proteomes" id="UP001366166"/>
    </source>
</evidence>
<dbReference type="NCBIfam" id="TIGR00641">
    <property type="entry name" value="acid_CoA_mut_N"/>
    <property type="match status" value="1"/>
</dbReference>
<dbReference type="InterPro" id="IPR006099">
    <property type="entry name" value="MeMalonylCoA_mutase_a/b_cat"/>
</dbReference>
<gene>
    <name evidence="3" type="ORF">FAK_08190</name>
</gene>
<dbReference type="InterPro" id="IPR006098">
    <property type="entry name" value="MMCoA_mutase_a_cat"/>
</dbReference>
<evidence type="ECO:0000256" key="1">
    <source>
        <dbReference type="ARBA" id="ARBA00023235"/>
    </source>
</evidence>
<dbReference type="RefSeq" id="WP_338605500.1">
    <property type="nucleotide sequence ID" value="NZ_AP028679.1"/>
</dbReference>
<feature type="domain" description="Methylmalonyl-CoA mutase alpha/beta chain catalytic" evidence="2">
    <location>
        <begin position="34"/>
        <end position="551"/>
    </location>
</feature>
<dbReference type="GO" id="GO:0004494">
    <property type="term" value="F:methylmalonyl-CoA mutase activity"/>
    <property type="evidence" value="ECO:0007669"/>
    <property type="project" value="InterPro"/>
</dbReference>
<accession>A0AAU9EVH4</accession>
<reference evidence="4" key="1">
    <citation type="journal article" date="2023" name="Arch. Microbiol.">
        <title>Desulfoferula mesophilus gen. nov. sp. nov., a mesophilic sulfate-reducing bacterium isolated from a brackish lake sediment.</title>
        <authorList>
            <person name="Watanabe T."/>
            <person name="Yabe T."/>
            <person name="Tsuji J.M."/>
            <person name="Fukui M."/>
        </authorList>
    </citation>
    <scope>NUCLEOTIDE SEQUENCE [LARGE SCALE GENOMIC DNA]</scope>
    <source>
        <strain evidence="4">12FAK</strain>
    </source>
</reference>
<dbReference type="InterPro" id="IPR016176">
    <property type="entry name" value="Cbl-dep_enz_cat"/>
</dbReference>
<name>A0AAU9EVH4_9BACT</name>
<dbReference type="Gene3D" id="3.20.20.240">
    <property type="entry name" value="Methylmalonyl-CoA mutase"/>
    <property type="match status" value="1"/>
</dbReference>
<evidence type="ECO:0000313" key="3">
    <source>
        <dbReference type="EMBL" id="BEQ13753.1"/>
    </source>
</evidence>
<dbReference type="AlphaFoldDB" id="A0AAU9EVH4"/>
<keyword evidence="1" id="KW-0413">Isomerase</keyword>
<organism evidence="3 4">
    <name type="scientific">Desulfoferula mesophila</name>
    <dbReference type="NCBI Taxonomy" id="3058419"/>
    <lineage>
        <taxon>Bacteria</taxon>
        <taxon>Pseudomonadati</taxon>
        <taxon>Thermodesulfobacteriota</taxon>
        <taxon>Desulfarculia</taxon>
        <taxon>Desulfarculales</taxon>
        <taxon>Desulfarculaceae</taxon>
        <taxon>Desulfoferula</taxon>
    </lineage>
</organism>
<dbReference type="GO" id="GO:0031419">
    <property type="term" value="F:cobalamin binding"/>
    <property type="evidence" value="ECO:0007669"/>
    <property type="project" value="InterPro"/>
</dbReference>
<dbReference type="PANTHER" id="PTHR48101">
    <property type="entry name" value="METHYLMALONYL-COA MUTASE, MITOCHONDRIAL-RELATED"/>
    <property type="match status" value="1"/>
</dbReference>
<dbReference type="PANTHER" id="PTHR48101:SF1">
    <property type="entry name" value="METHYLMALONYL-COA MUTASE, LARGE SUBUNIT"/>
    <property type="match status" value="1"/>
</dbReference>
<dbReference type="Pfam" id="PF01642">
    <property type="entry name" value="MM_CoA_mutase"/>
    <property type="match status" value="1"/>
</dbReference>
<protein>
    <submittedName>
        <fullName evidence="3">Methylmalonyl-CoA mutase</fullName>
    </submittedName>
</protein>
<dbReference type="Proteomes" id="UP001366166">
    <property type="component" value="Chromosome"/>
</dbReference>
<keyword evidence="4" id="KW-1185">Reference proteome</keyword>